<gene>
    <name evidence="1" type="ORF">RWH43_17175</name>
</gene>
<evidence type="ECO:0000313" key="1">
    <source>
        <dbReference type="EMBL" id="MDU0328494.1"/>
    </source>
</evidence>
<reference evidence="1 2" key="1">
    <citation type="submission" date="2023-09" db="EMBL/GenBank/DDBJ databases">
        <title>Microbacterium fusihabitans sp. nov., Microbacterium phycihabitans sp. nov., and Microbacterium cervinum sp. nov., isolated from dried seaweeds of beach.</title>
        <authorList>
            <person name="Lee S.D."/>
        </authorList>
    </citation>
    <scope>NUCLEOTIDE SEQUENCE [LARGE SCALE GENOMIC DNA]</scope>
    <source>
        <strain evidence="1 2">KSW2-21</strain>
    </source>
</reference>
<keyword evidence="2" id="KW-1185">Reference proteome</keyword>
<name>A0ABU3S039_9MICO</name>
<sequence length="336" mass="36879">MLTITHTREAGTIIEGTSRGDGTAEILKANGWRWGRSIGAWYVPQSRDRLPKWWTINRAAAALREAGHEVTIEADETFRPTAEVEADKTRRQAARVDALEAKADRRAADADAADAAARRALDRLPEGGEPIKVGHHSEGRHRNAIAKADAAMGRRVEADRQATRARARADIAAGTTDTRYAPGMVARRIERIATDIRGYTRKIEGSSHNFGSGYIETTAPATGAYRERLLTQRAQLEDEHTYWTAVREAQAAAGQVTIHSRETIAKGDMIKHRFGWHVVTRVNPKSVTVALDWNDTTRPYKVDYTDVQGHHTAAEVEAARAAGAEKTTTTEAATAS</sequence>
<dbReference type="EMBL" id="JAWDIU010000008">
    <property type="protein sequence ID" value="MDU0328494.1"/>
    <property type="molecule type" value="Genomic_DNA"/>
</dbReference>
<comment type="caution">
    <text evidence="1">The sequence shown here is derived from an EMBL/GenBank/DDBJ whole genome shotgun (WGS) entry which is preliminary data.</text>
</comment>
<evidence type="ECO:0000313" key="2">
    <source>
        <dbReference type="Proteomes" id="UP001256673"/>
    </source>
</evidence>
<dbReference type="RefSeq" id="WP_316002089.1">
    <property type="nucleotide sequence ID" value="NZ_JAWDIU010000008.1"/>
</dbReference>
<protein>
    <submittedName>
        <fullName evidence="1">DUF3560 domain-containing protein</fullName>
    </submittedName>
</protein>
<proteinExistence type="predicted"/>
<accession>A0ABU3S039</accession>
<dbReference type="InterPro" id="IPR021944">
    <property type="entry name" value="DUF3560"/>
</dbReference>
<dbReference type="Pfam" id="PF12083">
    <property type="entry name" value="DUF3560"/>
    <property type="match status" value="1"/>
</dbReference>
<dbReference type="Proteomes" id="UP001256673">
    <property type="component" value="Unassembled WGS sequence"/>
</dbReference>
<organism evidence="1 2">
    <name type="scientific">Microbacterium algihabitans</name>
    <dbReference type="NCBI Taxonomy" id="3075992"/>
    <lineage>
        <taxon>Bacteria</taxon>
        <taxon>Bacillati</taxon>
        <taxon>Actinomycetota</taxon>
        <taxon>Actinomycetes</taxon>
        <taxon>Micrococcales</taxon>
        <taxon>Microbacteriaceae</taxon>
        <taxon>Microbacterium</taxon>
    </lineage>
</organism>